<evidence type="ECO:0000256" key="3">
    <source>
        <dbReference type="ARBA" id="ARBA00009119"/>
    </source>
</evidence>
<evidence type="ECO:0000256" key="7">
    <source>
        <dbReference type="ARBA" id="ARBA00022741"/>
    </source>
</evidence>
<organism evidence="16 17">
    <name type="scientific">Hibiscus sabdariffa</name>
    <name type="common">roselle</name>
    <dbReference type="NCBI Taxonomy" id="183260"/>
    <lineage>
        <taxon>Eukaryota</taxon>
        <taxon>Viridiplantae</taxon>
        <taxon>Streptophyta</taxon>
        <taxon>Embryophyta</taxon>
        <taxon>Tracheophyta</taxon>
        <taxon>Spermatophyta</taxon>
        <taxon>Magnoliopsida</taxon>
        <taxon>eudicotyledons</taxon>
        <taxon>Gunneridae</taxon>
        <taxon>Pentapetalae</taxon>
        <taxon>rosids</taxon>
        <taxon>malvids</taxon>
        <taxon>Malvales</taxon>
        <taxon>Malvaceae</taxon>
        <taxon>Malvoideae</taxon>
        <taxon>Hibiscus</taxon>
    </lineage>
</organism>
<dbReference type="SUPFAM" id="SSF49599">
    <property type="entry name" value="TRAF domain-like"/>
    <property type="match status" value="1"/>
</dbReference>
<keyword evidence="8 12" id="KW-0863">Zinc-finger</keyword>
<dbReference type="InterPro" id="IPR049548">
    <property type="entry name" value="Sina-like_RING"/>
</dbReference>
<keyword evidence="7" id="KW-0547">Nucleotide-binding</keyword>
<name>A0ABR2CG36_9ROSI</name>
<evidence type="ECO:0000256" key="5">
    <source>
        <dbReference type="ARBA" id="ARBA00022679"/>
    </source>
</evidence>
<keyword evidence="17" id="KW-1185">Reference proteome</keyword>
<dbReference type="Gene3D" id="2.60.210.10">
    <property type="entry name" value="Apoptosis, Tumor Necrosis Factor Receptor Associated Protein 2, Chain A"/>
    <property type="match status" value="1"/>
</dbReference>
<dbReference type="SMART" id="SM00382">
    <property type="entry name" value="AAA"/>
    <property type="match status" value="1"/>
</dbReference>
<dbReference type="InterPro" id="IPR003593">
    <property type="entry name" value="AAA+_ATPase"/>
</dbReference>
<dbReference type="EC" id="2.3.2.27" evidence="4"/>
<accession>A0ABR2CG36</accession>
<evidence type="ECO:0000256" key="9">
    <source>
        <dbReference type="ARBA" id="ARBA00022786"/>
    </source>
</evidence>
<evidence type="ECO:0000313" key="17">
    <source>
        <dbReference type="Proteomes" id="UP001472677"/>
    </source>
</evidence>
<evidence type="ECO:0000256" key="2">
    <source>
        <dbReference type="ARBA" id="ARBA00004906"/>
    </source>
</evidence>
<gene>
    <name evidence="16" type="ORF">V6N12_017488</name>
</gene>
<evidence type="ECO:0000256" key="10">
    <source>
        <dbReference type="ARBA" id="ARBA00022833"/>
    </source>
</evidence>
<evidence type="ECO:0000256" key="4">
    <source>
        <dbReference type="ARBA" id="ARBA00012483"/>
    </source>
</evidence>
<evidence type="ECO:0000256" key="11">
    <source>
        <dbReference type="ARBA" id="ARBA00022840"/>
    </source>
</evidence>
<dbReference type="Pfam" id="PF07724">
    <property type="entry name" value="AAA_2"/>
    <property type="match status" value="1"/>
</dbReference>
<evidence type="ECO:0000256" key="1">
    <source>
        <dbReference type="ARBA" id="ARBA00000900"/>
    </source>
</evidence>
<dbReference type="Pfam" id="PF03145">
    <property type="entry name" value="Sina_TRAF"/>
    <property type="match status" value="1"/>
</dbReference>
<dbReference type="InterPro" id="IPR013010">
    <property type="entry name" value="Znf_SIAH"/>
</dbReference>
<comment type="similarity">
    <text evidence="3">Belongs to the SINA (Seven in absentia) family.</text>
</comment>
<dbReference type="Gene3D" id="3.40.50.300">
    <property type="entry name" value="P-loop containing nucleotide triphosphate hydrolases"/>
    <property type="match status" value="1"/>
</dbReference>
<dbReference type="PANTHER" id="PTHR48102">
    <property type="entry name" value="ATP-DEPENDENT CLP PROTEASE ATP-BINDING SUBUNIT CLPX-LIKE, MITOCHONDRIAL-RELATED"/>
    <property type="match status" value="1"/>
</dbReference>
<dbReference type="PANTHER" id="PTHR48102:SF6">
    <property type="entry name" value="CLP PROTEASE REGULATORY SUBUNIT CLPX1, MITOCHONDRIAL"/>
    <property type="match status" value="1"/>
</dbReference>
<dbReference type="CDD" id="cd19497">
    <property type="entry name" value="RecA-like_ClpX"/>
    <property type="match status" value="1"/>
</dbReference>
<feature type="domain" description="SIAH-type" evidence="15">
    <location>
        <begin position="733"/>
        <end position="793"/>
    </location>
</feature>
<evidence type="ECO:0000259" key="15">
    <source>
        <dbReference type="PROSITE" id="PS51081"/>
    </source>
</evidence>
<evidence type="ECO:0000256" key="6">
    <source>
        <dbReference type="ARBA" id="ARBA00022723"/>
    </source>
</evidence>
<evidence type="ECO:0000256" key="13">
    <source>
        <dbReference type="SAM" id="MobiDB-lite"/>
    </source>
</evidence>
<feature type="compositionally biased region" description="Basic residues" evidence="13">
    <location>
        <begin position="627"/>
        <end position="639"/>
    </location>
</feature>
<dbReference type="InterPro" id="IPR001841">
    <property type="entry name" value="Znf_RING"/>
</dbReference>
<keyword evidence="11" id="KW-0067">ATP-binding</keyword>
<sequence>MAAAAALRSKPPVETASLTVSQFRHFLYNSMHYGRMASSSHCTANRTKWENHPVNTPYYFTYFKLKPVSLCGELVEKGSQLLDIMGHSRVMDKDFDRELRDKLSYSKFTVLSSYGDPPEVWQPPGDGVSIQFSGVNFGRGGGGGAGSGSGGGFGSGLKDECWGGSSLGHNFPTPKEICKGLDKFVIGQERAKKVLSVAVYNHYMRIYHESIQKRPAGDSGSSIADALDDDIVELEKSNILLMGPTGSGKTLLAKTLARFVNVPFVIADATSLTQASCWFLMFSMERFGRKSCIIYQAGYVGEDVESILYKLLVAADYNVAAAQQGIVYIDEVDKIIKKAESLNISRDVSGEGVQQALLKMLEGTIVNVPEKGARKHPRGENIQIDTKNILFICGGAFIDIEKTISDRRQDSSIGFGAPVRANIRVGGVTSAVVASSLMETVESSDLIAYGLIPEFVGRFPVLVSLLALSEEQLVQVLTEPKNALSKQYKKMFQMNSVKLHITGNALKLIARKAITKNTGARSLRAILENILTDAMYEIPDVRTGTYVIDAVVVDEEAFGSEGRGHGAKILYGKGALDSYLSQRKMKVSETTADRSDGEPEVEPELPSVVAKCVSSSDGLNEDEIHHRYPHHPNPHHGHHQFSSSKPHNGTSNPNNSNGVNNIVGVAGITPATSVHELLECPVCTNSMYPPIHQCQNGHTLCSTCKVRVHNQCPTCRTELGDIRCLALEKVAESLELPCKYCSLGCPEIFPYYSKLKHEAICNFRPYNCPYAGSECSVVGDIPFLVAHLRDDHKVDMHTGSTFNHRYVKSNPREVENATWMLTVFHSFGQYFCLHFEAFQLGMAPVYMAFLRFMGDEAEARNYSYSLEVGANGRKLTWEGTPRSIRDSHRKVRDSHDGLIIQRNMALFFSGGDRKELKLRVTGRVWKEQQNPDAGPCIQNFG</sequence>
<dbReference type="Pfam" id="PF21361">
    <property type="entry name" value="Sina_ZnF"/>
    <property type="match status" value="1"/>
</dbReference>
<feature type="compositionally biased region" description="Low complexity" evidence="13">
    <location>
        <begin position="648"/>
        <end position="658"/>
    </location>
</feature>
<dbReference type="SMART" id="SM01086">
    <property type="entry name" value="ClpB_D2-small"/>
    <property type="match status" value="1"/>
</dbReference>
<dbReference type="InterPro" id="IPR013083">
    <property type="entry name" value="Znf_RING/FYVE/PHD"/>
</dbReference>
<keyword evidence="5" id="KW-0808">Transferase</keyword>
<dbReference type="PROSITE" id="PS51081">
    <property type="entry name" value="ZF_SIAH"/>
    <property type="match status" value="1"/>
</dbReference>
<dbReference type="SUPFAM" id="SSF57850">
    <property type="entry name" value="RING/U-box"/>
    <property type="match status" value="1"/>
</dbReference>
<feature type="region of interest" description="Disordered" evidence="13">
    <location>
        <begin position="587"/>
        <end position="607"/>
    </location>
</feature>
<feature type="region of interest" description="Disordered" evidence="13">
    <location>
        <begin position="620"/>
        <end position="658"/>
    </location>
</feature>
<dbReference type="Proteomes" id="UP001472677">
    <property type="component" value="Unassembled WGS sequence"/>
</dbReference>
<dbReference type="EMBL" id="JBBPBM010000053">
    <property type="protein sequence ID" value="KAK8518337.1"/>
    <property type="molecule type" value="Genomic_DNA"/>
</dbReference>
<dbReference type="InterPro" id="IPR003959">
    <property type="entry name" value="ATPase_AAA_core"/>
</dbReference>
<evidence type="ECO:0000256" key="12">
    <source>
        <dbReference type="PROSITE-ProRule" id="PRU00455"/>
    </source>
</evidence>
<comment type="caution">
    <text evidence="16">The sequence shown here is derived from an EMBL/GenBank/DDBJ whole genome shotgun (WGS) entry which is preliminary data.</text>
</comment>
<dbReference type="InterPro" id="IPR050052">
    <property type="entry name" value="ATP-dep_Clp_protease_ClpX"/>
</dbReference>
<proteinExistence type="inferred from homology"/>
<dbReference type="PROSITE" id="PS50089">
    <property type="entry name" value="ZF_RING_2"/>
    <property type="match status" value="1"/>
</dbReference>
<keyword evidence="9" id="KW-0833">Ubl conjugation pathway</keyword>
<dbReference type="InterPro" id="IPR018121">
    <property type="entry name" value="7-in-absentia-prot_TRAF-dom"/>
</dbReference>
<feature type="domain" description="RING-type" evidence="14">
    <location>
        <begin position="680"/>
        <end position="716"/>
    </location>
</feature>
<dbReference type="InterPro" id="IPR019489">
    <property type="entry name" value="Clp_ATPase_C"/>
</dbReference>
<evidence type="ECO:0000259" key="14">
    <source>
        <dbReference type="PROSITE" id="PS50089"/>
    </source>
</evidence>
<protein>
    <recommendedName>
        <fullName evidence="4">RING-type E3 ubiquitin transferase</fullName>
        <ecNumber evidence="4">2.3.2.27</ecNumber>
    </recommendedName>
</protein>
<dbReference type="Pfam" id="PF21362">
    <property type="entry name" value="Sina_RING"/>
    <property type="match status" value="1"/>
</dbReference>
<dbReference type="InterPro" id="IPR027417">
    <property type="entry name" value="P-loop_NTPase"/>
</dbReference>
<comment type="pathway">
    <text evidence="2">Protein modification; protein ubiquitination.</text>
</comment>
<keyword evidence="10" id="KW-0862">Zinc</keyword>
<dbReference type="Gene3D" id="3.30.40.10">
    <property type="entry name" value="Zinc/RING finger domain, C3HC4 (zinc finger)"/>
    <property type="match status" value="2"/>
</dbReference>
<dbReference type="InterPro" id="IPR008974">
    <property type="entry name" value="TRAF-like"/>
</dbReference>
<reference evidence="16 17" key="1">
    <citation type="journal article" date="2024" name="G3 (Bethesda)">
        <title>Genome assembly of Hibiscus sabdariffa L. provides insights into metabolisms of medicinal natural products.</title>
        <authorList>
            <person name="Kim T."/>
        </authorList>
    </citation>
    <scope>NUCLEOTIDE SEQUENCE [LARGE SCALE GENOMIC DNA]</scope>
    <source>
        <strain evidence="16">TK-2024</strain>
        <tissue evidence="16">Old leaves</tissue>
    </source>
</reference>
<dbReference type="CDD" id="cd16571">
    <property type="entry name" value="RING-HC_SIAHs"/>
    <property type="match status" value="1"/>
</dbReference>
<dbReference type="Pfam" id="PF10431">
    <property type="entry name" value="ClpB_D2-small"/>
    <property type="match status" value="1"/>
</dbReference>
<comment type="catalytic activity">
    <reaction evidence="1">
        <text>S-ubiquitinyl-[E2 ubiquitin-conjugating enzyme]-L-cysteine + [acceptor protein]-L-lysine = [E2 ubiquitin-conjugating enzyme]-L-cysteine + N(6)-ubiquitinyl-[acceptor protein]-L-lysine.</text>
        <dbReference type="EC" id="2.3.2.27"/>
    </reaction>
</comment>
<keyword evidence="6" id="KW-0479">Metal-binding</keyword>
<evidence type="ECO:0000256" key="8">
    <source>
        <dbReference type="ARBA" id="ARBA00022771"/>
    </source>
</evidence>
<dbReference type="CDD" id="cd03829">
    <property type="entry name" value="Sina"/>
    <property type="match status" value="1"/>
</dbReference>
<evidence type="ECO:0000313" key="16">
    <source>
        <dbReference type="EMBL" id="KAK8518337.1"/>
    </source>
</evidence>
<dbReference type="SUPFAM" id="SSF52540">
    <property type="entry name" value="P-loop containing nucleoside triphosphate hydrolases"/>
    <property type="match status" value="1"/>
</dbReference>
<dbReference type="Gene3D" id="1.10.8.60">
    <property type="match status" value="1"/>
</dbReference>